<dbReference type="SUPFAM" id="SSF52096">
    <property type="entry name" value="ClpP/crotonase"/>
    <property type="match status" value="1"/>
</dbReference>
<dbReference type="PANTHER" id="PTHR43388">
    <property type="entry name" value="HYDROGENASE MATURATION FACTOR HOXX"/>
    <property type="match status" value="1"/>
</dbReference>
<name>A0A0L0N2L3_TOLOC</name>
<dbReference type="InterPro" id="IPR047180">
    <property type="entry name" value="HoxX-like"/>
</dbReference>
<organism evidence="1 2">
    <name type="scientific">Tolypocladium ophioglossoides (strain CBS 100239)</name>
    <name type="common">Snaketongue truffleclub</name>
    <name type="synonym">Elaphocordyceps ophioglossoides</name>
    <dbReference type="NCBI Taxonomy" id="1163406"/>
    <lineage>
        <taxon>Eukaryota</taxon>
        <taxon>Fungi</taxon>
        <taxon>Dikarya</taxon>
        <taxon>Ascomycota</taxon>
        <taxon>Pezizomycotina</taxon>
        <taxon>Sordariomycetes</taxon>
        <taxon>Hypocreomycetidae</taxon>
        <taxon>Hypocreales</taxon>
        <taxon>Ophiocordycipitaceae</taxon>
        <taxon>Tolypocladium</taxon>
    </lineage>
</organism>
<dbReference type="OrthoDB" id="5126881at2759"/>
<evidence type="ECO:0000313" key="1">
    <source>
        <dbReference type="EMBL" id="KND88030.1"/>
    </source>
</evidence>
<accession>A0A0L0N2L3</accession>
<keyword evidence="2" id="KW-1185">Reference proteome</keyword>
<keyword evidence="1" id="KW-0371">Homeobox</keyword>
<comment type="caution">
    <text evidence="1">The sequence shown here is derived from an EMBL/GenBank/DDBJ whole genome shotgun (WGS) entry which is preliminary data.</text>
</comment>
<dbReference type="InterPro" id="IPR001753">
    <property type="entry name" value="Enoyl-CoA_hydra/iso"/>
</dbReference>
<gene>
    <name evidence="1" type="ORF">TOPH_07315</name>
</gene>
<dbReference type="InterPro" id="IPR029045">
    <property type="entry name" value="ClpP/crotonase-like_dom_sf"/>
</dbReference>
<dbReference type="Gene3D" id="3.90.226.10">
    <property type="entry name" value="2-enoyl-CoA Hydratase, Chain A, domain 1"/>
    <property type="match status" value="1"/>
</dbReference>
<dbReference type="EMBL" id="LFRF01000029">
    <property type="protein sequence ID" value="KND88030.1"/>
    <property type="molecule type" value="Genomic_DNA"/>
</dbReference>
<dbReference type="PANTHER" id="PTHR43388:SF1">
    <property type="entry name" value="HYDROGENASE MATURATION FACTOR HOXX"/>
    <property type="match status" value="1"/>
</dbReference>
<dbReference type="GO" id="GO:0003677">
    <property type="term" value="F:DNA binding"/>
    <property type="evidence" value="ECO:0007669"/>
    <property type="project" value="UniProtKB-KW"/>
</dbReference>
<dbReference type="Proteomes" id="UP000036947">
    <property type="component" value="Unassembled WGS sequence"/>
</dbReference>
<protein>
    <submittedName>
        <fullName evidence="1">Hydrogenase maturation factor HoxX</fullName>
    </submittedName>
</protein>
<dbReference type="AlphaFoldDB" id="A0A0L0N2L3"/>
<evidence type="ECO:0000313" key="2">
    <source>
        <dbReference type="Proteomes" id="UP000036947"/>
    </source>
</evidence>
<sequence>MIEDAITGSAAPGSIIVTREAVCIATCDNKGVWITHTDLALWPKAPALGASASVRLFCVDRVADSVAPLVSSKTRHFPGDYLCYDFYNGAMSTAQCRRLAQALDTEQPEHRQLTAVVLMGGRSYFNNGIHLNVIEAAADPALESWYNVNAMNDVVESILLDFPSRGIVTVAAARGNRAAGGVALATARDVVLASQSVVLNPAYRALGLHESEFHRLSYPARYAWTGPPLLCEA</sequence>
<proteinExistence type="predicted"/>
<reference evidence="1 2" key="1">
    <citation type="journal article" date="2015" name="BMC Genomics">
        <title>The genome of the truffle-parasite Tolypocladium ophioglossoides and the evolution of antifungal peptaibiotics.</title>
        <authorList>
            <person name="Quandt C.A."/>
            <person name="Bushley K.E."/>
            <person name="Spatafora J.W."/>
        </authorList>
    </citation>
    <scope>NUCLEOTIDE SEQUENCE [LARGE SCALE GENOMIC DNA]</scope>
    <source>
        <strain evidence="1 2">CBS 100239</strain>
    </source>
</reference>
<dbReference type="Pfam" id="PF00378">
    <property type="entry name" value="ECH_1"/>
    <property type="match status" value="1"/>
</dbReference>